<keyword evidence="2" id="KW-1185">Reference proteome</keyword>
<dbReference type="InterPro" id="IPR004158">
    <property type="entry name" value="DUF247_pln"/>
</dbReference>
<dbReference type="Pfam" id="PF03140">
    <property type="entry name" value="DUF247"/>
    <property type="match status" value="1"/>
</dbReference>
<comment type="caution">
    <text evidence="1">The sequence shown here is derived from an EMBL/GenBank/DDBJ whole genome shotgun (WGS) entry which is preliminary data.</text>
</comment>
<sequence>MLNEALEPTTKLLTAAAPTPDRPSRQPGIKELNDIAQTSLRIQIPATPIFLKSLSEFKGLVGYFLADLGEMDMAVATSASASIGLWSRDMMIDRARALLRWRSHDLEHGSAIPEPTTKLLTAAAPTPDRPSRQVGSVIYEVPYRLRQVKEIAYEPNVISIGPYHHDGLAKAGVDRDSMFQAWI</sequence>
<name>A0ABR2P822_9ROSI</name>
<protein>
    <submittedName>
        <fullName evidence="1">Uncharacterized protein</fullName>
    </submittedName>
</protein>
<gene>
    <name evidence="1" type="ORF">V6N11_029721</name>
</gene>
<organism evidence="1 2">
    <name type="scientific">Hibiscus sabdariffa</name>
    <name type="common">roselle</name>
    <dbReference type="NCBI Taxonomy" id="183260"/>
    <lineage>
        <taxon>Eukaryota</taxon>
        <taxon>Viridiplantae</taxon>
        <taxon>Streptophyta</taxon>
        <taxon>Embryophyta</taxon>
        <taxon>Tracheophyta</taxon>
        <taxon>Spermatophyta</taxon>
        <taxon>Magnoliopsida</taxon>
        <taxon>eudicotyledons</taxon>
        <taxon>Gunneridae</taxon>
        <taxon>Pentapetalae</taxon>
        <taxon>rosids</taxon>
        <taxon>malvids</taxon>
        <taxon>Malvales</taxon>
        <taxon>Malvaceae</taxon>
        <taxon>Malvoideae</taxon>
        <taxon>Hibiscus</taxon>
    </lineage>
</organism>
<dbReference type="EMBL" id="JBBPBN010000078">
    <property type="protein sequence ID" value="KAK8984406.1"/>
    <property type="molecule type" value="Genomic_DNA"/>
</dbReference>
<proteinExistence type="predicted"/>
<evidence type="ECO:0000313" key="1">
    <source>
        <dbReference type="EMBL" id="KAK8984406.1"/>
    </source>
</evidence>
<evidence type="ECO:0000313" key="2">
    <source>
        <dbReference type="Proteomes" id="UP001396334"/>
    </source>
</evidence>
<reference evidence="1 2" key="1">
    <citation type="journal article" date="2024" name="G3 (Bethesda)">
        <title>Genome assembly of Hibiscus sabdariffa L. provides insights into metabolisms of medicinal natural products.</title>
        <authorList>
            <person name="Kim T."/>
        </authorList>
    </citation>
    <scope>NUCLEOTIDE SEQUENCE [LARGE SCALE GENOMIC DNA]</scope>
    <source>
        <strain evidence="1">TK-2024</strain>
        <tissue evidence="1">Old leaves</tissue>
    </source>
</reference>
<accession>A0ABR2P822</accession>
<dbReference type="Proteomes" id="UP001396334">
    <property type="component" value="Unassembled WGS sequence"/>
</dbReference>